<reference evidence="8 9" key="1">
    <citation type="submission" date="2017-06" db="EMBL/GenBank/DDBJ databases">
        <authorList>
            <person name="Kim H.J."/>
            <person name="Triplett B.A."/>
        </authorList>
    </citation>
    <scope>NUCLEOTIDE SEQUENCE [LARGE SCALE GENOMIC DNA]</scope>
    <source>
        <strain evidence="8 9">U15</strain>
    </source>
</reference>
<keyword evidence="5 6" id="KW-0472">Membrane</keyword>
<feature type="transmembrane region" description="Helical" evidence="6">
    <location>
        <begin position="216"/>
        <end position="235"/>
    </location>
</feature>
<dbReference type="Pfam" id="PF00892">
    <property type="entry name" value="EamA"/>
    <property type="match status" value="2"/>
</dbReference>
<evidence type="ECO:0000256" key="1">
    <source>
        <dbReference type="ARBA" id="ARBA00004141"/>
    </source>
</evidence>
<dbReference type="PANTHER" id="PTHR32322:SF2">
    <property type="entry name" value="EAMA DOMAIN-CONTAINING PROTEIN"/>
    <property type="match status" value="1"/>
</dbReference>
<organism evidence="8 9">
    <name type="scientific">Noviherbaspirillum humi</name>
    <dbReference type="NCBI Taxonomy" id="1688639"/>
    <lineage>
        <taxon>Bacteria</taxon>
        <taxon>Pseudomonadati</taxon>
        <taxon>Pseudomonadota</taxon>
        <taxon>Betaproteobacteria</taxon>
        <taxon>Burkholderiales</taxon>
        <taxon>Oxalobacteraceae</taxon>
        <taxon>Noviherbaspirillum</taxon>
    </lineage>
</organism>
<feature type="transmembrane region" description="Helical" evidence="6">
    <location>
        <begin position="125"/>
        <end position="144"/>
    </location>
</feature>
<sequence length="307" mass="32447">MKAWAIYSRLVLTTVCWAAVFHVAKFTVAAASPAAVVAWRFMLAAAILVPVVWYRERLPWQALRRNALPLLAMSAIGIFGFNIATFYGLRSTSATNAAMIMALNPAMTAVLAALVGRERVSRHQIAGLVLGIAGVMVVVSHGSWQAIATLSFSGGDLLMLLASFCWACYPVIPKRFISGMSPMQITASTIAGGAFLMALFALRAAPDFMDAPSGPVVAGIAFMGVFGTVLAYIWWNQGVKALGAPAVAGFINLVPMLTAGFGLMLGQPVSWAQACGAILVVTGVLYPSLAPALRLRWAAPAKSWSRG</sequence>
<evidence type="ECO:0000313" key="9">
    <source>
        <dbReference type="Proteomes" id="UP000198284"/>
    </source>
</evidence>
<keyword evidence="4 6" id="KW-1133">Transmembrane helix</keyword>
<evidence type="ECO:0000256" key="5">
    <source>
        <dbReference type="ARBA" id="ARBA00023136"/>
    </source>
</evidence>
<evidence type="ECO:0000313" key="8">
    <source>
        <dbReference type="EMBL" id="SNT08540.1"/>
    </source>
</evidence>
<evidence type="ECO:0000256" key="6">
    <source>
        <dbReference type="SAM" id="Phobius"/>
    </source>
</evidence>
<feature type="transmembrane region" description="Helical" evidence="6">
    <location>
        <begin position="242"/>
        <end position="265"/>
    </location>
</feature>
<evidence type="ECO:0000256" key="4">
    <source>
        <dbReference type="ARBA" id="ARBA00022989"/>
    </source>
</evidence>
<protein>
    <submittedName>
        <fullName evidence="8">Permease of the drug/metabolite transporter (DMT) superfamily</fullName>
    </submittedName>
</protein>
<feature type="domain" description="EamA" evidence="7">
    <location>
        <begin position="10"/>
        <end position="139"/>
    </location>
</feature>
<feature type="transmembrane region" description="Helical" evidence="6">
    <location>
        <begin position="271"/>
        <end position="293"/>
    </location>
</feature>
<accession>A0A239JRS6</accession>
<evidence type="ECO:0000259" key="7">
    <source>
        <dbReference type="Pfam" id="PF00892"/>
    </source>
</evidence>
<dbReference type="InterPro" id="IPR000620">
    <property type="entry name" value="EamA_dom"/>
</dbReference>
<feature type="transmembrane region" description="Helical" evidence="6">
    <location>
        <begin position="184"/>
        <end position="204"/>
    </location>
</feature>
<dbReference type="GO" id="GO:0016020">
    <property type="term" value="C:membrane"/>
    <property type="evidence" value="ECO:0007669"/>
    <property type="project" value="UniProtKB-SubCell"/>
</dbReference>
<keyword evidence="9" id="KW-1185">Reference proteome</keyword>
<dbReference type="EMBL" id="FZOT01000013">
    <property type="protein sequence ID" value="SNT08540.1"/>
    <property type="molecule type" value="Genomic_DNA"/>
</dbReference>
<feature type="transmembrane region" description="Helical" evidence="6">
    <location>
        <begin position="95"/>
        <end position="116"/>
    </location>
</feature>
<dbReference type="PANTHER" id="PTHR32322">
    <property type="entry name" value="INNER MEMBRANE TRANSPORTER"/>
    <property type="match status" value="1"/>
</dbReference>
<name>A0A239JRS6_9BURK</name>
<feature type="transmembrane region" description="Helical" evidence="6">
    <location>
        <begin position="39"/>
        <end position="55"/>
    </location>
</feature>
<keyword evidence="3 6" id="KW-0812">Transmembrane</keyword>
<evidence type="ECO:0000256" key="2">
    <source>
        <dbReference type="ARBA" id="ARBA00007362"/>
    </source>
</evidence>
<dbReference type="SUPFAM" id="SSF103481">
    <property type="entry name" value="Multidrug resistance efflux transporter EmrE"/>
    <property type="match status" value="2"/>
</dbReference>
<feature type="transmembrane region" description="Helical" evidence="6">
    <location>
        <begin position="150"/>
        <end position="172"/>
    </location>
</feature>
<dbReference type="RefSeq" id="WP_089400576.1">
    <property type="nucleotide sequence ID" value="NZ_FZOT01000013.1"/>
</dbReference>
<dbReference type="InterPro" id="IPR050638">
    <property type="entry name" value="AA-Vitamin_Transporters"/>
</dbReference>
<dbReference type="Proteomes" id="UP000198284">
    <property type="component" value="Unassembled WGS sequence"/>
</dbReference>
<gene>
    <name evidence="8" type="ORF">SAMN06265795_11376</name>
</gene>
<evidence type="ECO:0000256" key="3">
    <source>
        <dbReference type="ARBA" id="ARBA00022692"/>
    </source>
</evidence>
<feature type="domain" description="EamA" evidence="7">
    <location>
        <begin position="155"/>
        <end position="285"/>
    </location>
</feature>
<proteinExistence type="inferred from homology"/>
<dbReference type="OrthoDB" id="4167046at2"/>
<feature type="transmembrane region" description="Helical" evidence="6">
    <location>
        <begin position="67"/>
        <end position="89"/>
    </location>
</feature>
<comment type="subcellular location">
    <subcellularLocation>
        <location evidence="1">Membrane</location>
        <topology evidence="1">Multi-pass membrane protein</topology>
    </subcellularLocation>
</comment>
<comment type="similarity">
    <text evidence="2">Belongs to the EamA transporter family.</text>
</comment>
<dbReference type="InterPro" id="IPR037185">
    <property type="entry name" value="EmrE-like"/>
</dbReference>
<dbReference type="AlphaFoldDB" id="A0A239JRS6"/>